<dbReference type="AlphaFoldDB" id="A0A6A6EED6"/>
<dbReference type="Pfam" id="PF12311">
    <property type="entry name" value="DUF3632"/>
    <property type="match status" value="1"/>
</dbReference>
<proteinExistence type="predicted"/>
<dbReference type="InterPro" id="IPR022085">
    <property type="entry name" value="OpdG"/>
</dbReference>
<dbReference type="Proteomes" id="UP000800200">
    <property type="component" value="Unassembled WGS sequence"/>
</dbReference>
<name>A0A6A6EED6_9PEZI</name>
<evidence type="ECO:0000313" key="2">
    <source>
        <dbReference type="Proteomes" id="UP000800200"/>
    </source>
</evidence>
<protein>
    <submittedName>
        <fullName evidence="1">Uncharacterized protein</fullName>
    </submittedName>
</protein>
<gene>
    <name evidence="1" type="ORF">K469DRAFT_660198</name>
</gene>
<keyword evidence="2" id="KW-1185">Reference proteome</keyword>
<accession>A0A6A6EED6</accession>
<dbReference type="EMBL" id="ML994623">
    <property type="protein sequence ID" value="KAF2188500.1"/>
    <property type="molecule type" value="Genomic_DNA"/>
</dbReference>
<dbReference type="PANTHER" id="PTHR38797">
    <property type="entry name" value="NUCLEAR PORE COMPLEX PROTEIN NUP85-RELATED"/>
    <property type="match status" value="1"/>
</dbReference>
<evidence type="ECO:0000313" key="1">
    <source>
        <dbReference type="EMBL" id="KAF2188500.1"/>
    </source>
</evidence>
<organism evidence="1 2">
    <name type="scientific">Zopfia rhizophila CBS 207.26</name>
    <dbReference type="NCBI Taxonomy" id="1314779"/>
    <lineage>
        <taxon>Eukaryota</taxon>
        <taxon>Fungi</taxon>
        <taxon>Dikarya</taxon>
        <taxon>Ascomycota</taxon>
        <taxon>Pezizomycotina</taxon>
        <taxon>Dothideomycetes</taxon>
        <taxon>Dothideomycetes incertae sedis</taxon>
        <taxon>Zopfiaceae</taxon>
        <taxon>Zopfia</taxon>
    </lineage>
</organism>
<dbReference type="OrthoDB" id="3350591at2759"/>
<sequence>MEVAARTAPSQQTALVEFLRKLQQQKVTDPATGQQLKYDEDYNKTVWTEVPNFGITVADDWNFDATDPSPTSEEATRYENKTAFFAQLTASPANSVPDPENAPGPFDFSLYALWAFREAFEFSKEPRAPTITSLRAACYWVIYAADRLWANVQMGRDFRHKSSGSNPADEGDAYRKKGWVGFNWERWGVWVQGLENAREGGDEETARLVRSALKEVERIMDQGWRVRDEEKFA</sequence>
<dbReference type="InterPro" id="IPR053204">
    <property type="entry name" value="Oxopyrrolidines_Biosynth-assoc"/>
</dbReference>
<dbReference type="PANTHER" id="PTHR38797:SF6">
    <property type="match status" value="1"/>
</dbReference>
<reference evidence="1" key="1">
    <citation type="journal article" date="2020" name="Stud. Mycol.">
        <title>101 Dothideomycetes genomes: a test case for predicting lifestyles and emergence of pathogens.</title>
        <authorList>
            <person name="Haridas S."/>
            <person name="Albert R."/>
            <person name="Binder M."/>
            <person name="Bloem J."/>
            <person name="Labutti K."/>
            <person name="Salamov A."/>
            <person name="Andreopoulos B."/>
            <person name="Baker S."/>
            <person name="Barry K."/>
            <person name="Bills G."/>
            <person name="Bluhm B."/>
            <person name="Cannon C."/>
            <person name="Castanera R."/>
            <person name="Culley D."/>
            <person name="Daum C."/>
            <person name="Ezra D."/>
            <person name="Gonzalez J."/>
            <person name="Henrissat B."/>
            <person name="Kuo A."/>
            <person name="Liang C."/>
            <person name="Lipzen A."/>
            <person name="Lutzoni F."/>
            <person name="Magnuson J."/>
            <person name="Mondo S."/>
            <person name="Nolan M."/>
            <person name="Ohm R."/>
            <person name="Pangilinan J."/>
            <person name="Park H.-J."/>
            <person name="Ramirez L."/>
            <person name="Alfaro M."/>
            <person name="Sun H."/>
            <person name="Tritt A."/>
            <person name="Yoshinaga Y."/>
            <person name="Zwiers L.-H."/>
            <person name="Turgeon B."/>
            <person name="Goodwin S."/>
            <person name="Spatafora J."/>
            <person name="Crous P."/>
            <person name="Grigoriev I."/>
        </authorList>
    </citation>
    <scope>NUCLEOTIDE SEQUENCE</scope>
    <source>
        <strain evidence="1">CBS 207.26</strain>
    </source>
</reference>